<comment type="caution">
    <text evidence="5">The sequence shown here is derived from an EMBL/GenBank/DDBJ whole genome shotgun (WGS) entry which is preliminary data.</text>
</comment>
<dbReference type="InterPro" id="IPR000683">
    <property type="entry name" value="Gfo/Idh/MocA-like_OxRdtase_N"/>
</dbReference>
<dbReference type="SUPFAM" id="SSF55347">
    <property type="entry name" value="Glyceraldehyde-3-phosphate dehydrogenase-like, C-terminal domain"/>
    <property type="match status" value="1"/>
</dbReference>
<gene>
    <name evidence="5" type="ORF">IAD17_01760</name>
</gene>
<comment type="similarity">
    <text evidence="1">Belongs to the Gfo/Idh/MocA family.</text>
</comment>
<protein>
    <submittedName>
        <fullName evidence="5">Gfo/Idh/MocA family oxidoreductase</fullName>
    </submittedName>
</protein>
<reference evidence="5" key="2">
    <citation type="journal article" date="2021" name="PeerJ">
        <title>Extensive microbial diversity within the chicken gut microbiome revealed by metagenomics and culture.</title>
        <authorList>
            <person name="Gilroy R."/>
            <person name="Ravi A."/>
            <person name="Getino M."/>
            <person name="Pursley I."/>
            <person name="Horton D.L."/>
            <person name="Alikhan N.F."/>
            <person name="Baker D."/>
            <person name="Gharbi K."/>
            <person name="Hall N."/>
            <person name="Watson M."/>
            <person name="Adriaenssens E.M."/>
            <person name="Foster-Nyarko E."/>
            <person name="Jarju S."/>
            <person name="Secka A."/>
            <person name="Antonio M."/>
            <person name="Oren A."/>
            <person name="Chaudhuri R.R."/>
            <person name="La Ragione R."/>
            <person name="Hildebrand F."/>
            <person name="Pallen M.J."/>
        </authorList>
    </citation>
    <scope>NUCLEOTIDE SEQUENCE</scope>
    <source>
        <strain evidence="5">ChiHjej12B11-29160</strain>
    </source>
</reference>
<feature type="domain" description="Gfo/Idh/MocA-like oxidoreductase N-terminal" evidence="3">
    <location>
        <begin position="5"/>
        <end position="125"/>
    </location>
</feature>
<dbReference type="Pfam" id="PF22725">
    <property type="entry name" value="GFO_IDH_MocA_C3"/>
    <property type="match status" value="1"/>
</dbReference>
<dbReference type="GO" id="GO:0016491">
    <property type="term" value="F:oxidoreductase activity"/>
    <property type="evidence" value="ECO:0007669"/>
    <property type="project" value="UniProtKB-KW"/>
</dbReference>
<organism evidence="5 6">
    <name type="scientific">Candidatus Coprovicinus avistercoris</name>
    <dbReference type="NCBI Taxonomy" id="2840754"/>
    <lineage>
        <taxon>Bacteria</taxon>
        <taxon>Bacillati</taxon>
        <taxon>Actinomycetota</taxon>
        <taxon>Coriobacteriia</taxon>
        <taxon>Coriobacteriales</taxon>
        <taxon>Coriobacteriaceae</taxon>
        <taxon>Coriobacteriaceae incertae sedis</taxon>
        <taxon>Candidatus Coprovicinus</taxon>
    </lineage>
</organism>
<dbReference type="Proteomes" id="UP000824078">
    <property type="component" value="Unassembled WGS sequence"/>
</dbReference>
<dbReference type="Pfam" id="PF01408">
    <property type="entry name" value="GFO_IDH_MocA"/>
    <property type="match status" value="1"/>
</dbReference>
<dbReference type="GO" id="GO:0000166">
    <property type="term" value="F:nucleotide binding"/>
    <property type="evidence" value="ECO:0007669"/>
    <property type="project" value="InterPro"/>
</dbReference>
<dbReference type="Gene3D" id="3.40.50.720">
    <property type="entry name" value="NAD(P)-binding Rossmann-like Domain"/>
    <property type="match status" value="1"/>
</dbReference>
<sequence length="342" mass="37828">MMAPIQVCVIGCGRAGMIHARDYAGGVRGARLYAIADPSEQARENAQAELGVEHVYADWHEAIENPKIDAVVVVTPTAMHRDIVVTAAEAGKHVFCEKPMAASEAECEEMIAACDKNGTKLQLGFMRRFDESLQHARRAIDEGQIGDVVLVKSLTRGPSHPKPWMYNVRESYGPIGEVNSHDLDTLRWFAGSEVRSIFAQGGNFRSPEVADEFPEWYDTVTMSLTFDDGKLGLVDGAQYVQYGYDARVEVLGTEGSILVGQQPRETFVVTGSDGQVRRPMNNSWTYLFREAYQREDQAFIDAIVRDEEPAATGHDGLMAVRLVNMGLQSLLENRVVVDDSRA</sequence>
<accession>A0A9D1HYH8</accession>
<dbReference type="InterPro" id="IPR036291">
    <property type="entry name" value="NAD(P)-bd_dom_sf"/>
</dbReference>
<evidence type="ECO:0000256" key="1">
    <source>
        <dbReference type="ARBA" id="ARBA00010928"/>
    </source>
</evidence>
<dbReference type="PANTHER" id="PTHR42840">
    <property type="entry name" value="NAD(P)-BINDING ROSSMANN-FOLD SUPERFAMILY PROTEIN-RELATED"/>
    <property type="match status" value="1"/>
</dbReference>
<name>A0A9D1HYH8_9ACTN</name>
<evidence type="ECO:0000313" key="5">
    <source>
        <dbReference type="EMBL" id="HIU23635.1"/>
    </source>
</evidence>
<proteinExistence type="inferred from homology"/>
<dbReference type="PANTHER" id="PTHR42840:SF3">
    <property type="entry name" value="BINDING ROSSMANN FOLD OXIDOREDUCTASE, PUTATIVE (AFU_ORTHOLOGUE AFUA_2G10240)-RELATED"/>
    <property type="match status" value="1"/>
</dbReference>
<reference evidence="5" key="1">
    <citation type="submission" date="2020-10" db="EMBL/GenBank/DDBJ databases">
        <authorList>
            <person name="Gilroy R."/>
        </authorList>
    </citation>
    <scope>NUCLEOTIDE SEQUENCE</scope>
    <source>
        <strain evidence="5">ChiHjej12B11-29160</strain>
    </source>
</reference>
<dbReference type="InterPro" id="IPR055170">
    <property type="entry name" value="GFO_IDH_MocA-like_dom"/>
</dbReference>
<feature type="domain" description="GFO/IDH/MocA-like oxidoreductase" evidence="4">
    <location>
        <begin position="134"/>
        <end position="257"/>
    </location>
</feature>
<evidence type="ECO:0000259" key="4">
    <source>
        <dbReference type="Pfam" id="PF22725"/>
    </source>
</evidence>
<evidence type="ECO:0000259" key="3">
    <source>
        <dbReference type="Pfam" id="PF01408"/>
    </source>
</evidence>
<dbReference type="AlphaFoldDB" id="A0A9D1HYH8"/>
<keyword evidence="2" id="KW-0560">Oxidoreductase</keyword>
<evidence type="ECO:0000256" key="2">
    <source>
        <dbReference type="ARBA" id="ARBA00023002"/>
    </source>
</evidence>
<dbReference type="EMBL" id="DVMQ01000006">
    <property type="protein sequence ID" value="HIU23635.1"/>
    <property type="molecule type" value="Genomic_DNA"/>
</dbReference>
<dbReference type="Gene3D" id="3.30.360.10">
    <property type="entry name" value="Dihydrodipicolinate Reductase, domain 2"/>
    <property type="match status" value="1"/>
</dbReference>
<dbReference type="SUPFAM" id="SSF51735">
    <property type="entry name" value="NAD(P)-binding Rossmann-fold domains"/>
    <property type="match status" value="1"/>
</dbReference>
<evidence type="ECO:0000313" key="6">
    <source>
        <dbReference type="Proteomes" id="UP000824078"/>
    </source>
</evidence>